<proteinExistence type="predicted"/>
<organism evidence="2 3">
    <name type="scientific">Sphingomonas carotinifaciens</name>
    <dbReference type="NCBI Taxonomy" id="1166323"/>
    <lineage>
        <taxon>Bacteria</taxon>
        <taxon>Pseudomonadati</taxon>
        <taxon>Pseudomonadota</taxon>
        <taxon>Alphaproteobacteria</taxon>
        <taxon>Sphingomonadales</taxon>
        <taxon>Sphingomonadaceae</taxon>
        <taxon>Sphingomonas</taxon>
    </lineage>
</organism>
<dbReference type="Proteomes" id="UP000323502">
    <property type="component" value="Unassembled WGS sequence"/>
</dbReference>
<sequence>MTGRTIWMAALAGTAMLAAPLPAAAQFFLKSYDYSGAAVTGANAGLAQPLPGATDAEGKAAMVWTMRAALNVAALQCQFEPTLLTQGTYNAILADHAEELKAAWGTLNGYFTRTSKTVKAGQTALDQFGTRTYSSFATVSSQYGFCRTAAAVGRDTLFAARGGLATIAADRMQELRNSLVPYGEQHFPRYIGRDAATLPRLDVTCWDKKARWRARACGAEMWPRLADARSGTRSGEG</sequence>
<keyword evidence="3" id="KW-1185">Reference proteome</keyword>
<reference evidence="2 3" key="1">
    <citation type="submission" date="2016-10" db="EMBL/GenBank/DDBJ databases">
        <authorList>
            <person name="Varghese N."/>
            <person name="Submissions S."/>
        </authorList>
    </citation>
    <scope>NUCLEOTIDE SEQUENCE [LARGE SCALE GENOMIC DNA]</scope>
    <source>
        <strain evidence="2 3">S7-754</strain>
    </source>
</reference>
<dbReference type="AlphaFoldDB" id="A0A1G7MII5"/>
<name>A0A1G7MII5_9SPHN</name>
<feature type="chain" id="PRO_5009241942" evidence="1">
    <location>
        <begin position="26"/>
        <end position="237"/>
    </location>
</feature>
<accession>A0A1G7MII5</accession>
<feature type="signal peptide" evidence="1">
    <location>
        <begin position="1"/>
        <end position="25"/>
    </location>
</feature>
<keyword evidence="1" id="KW-0732">Signal</keyword>
<evidence type="ECO:0000256" key="1">
    <source>
        <dbReference type="SAM" id="SignalP"/>
    </source>
</evidence>
<dbReference type="EMBL" id="FNBI01000004">
    <property type="protein sequence ID" value="SDF61523.1"/>
    <property type="molecule type" value="Genomic_DNA"/>
</dbReference>
<evidence type="ECO:0000313" key="2">
    <source>
        <dbReference type="EMBL" id="SDF61523.1"/>
    </source>
</evidence>
<protein>
    <submittedName>
        <fullName evidence="2">Uncharacterized protein</fullName>
    </submittedName>
</protein>
<evidence type="ECO:0000313" key="3">
    <source>
        <dbReference type="Proteomes" id="UP000323502"/>
    </source>
</evidence>
<gene>
    <name evidence="2" type="ORF">SAMN05216557_104216</name>
</gene>